<dbReference type="PROSITE" id="PS51755">
    <property type="entry name" value="OMPR_PHOB"/>
    <property type="match status" value="1"/>
</dbReference>
<dbReference type="PANTHER" id="PTHR48111:SF2">
    <property type="entry name" value="RESPONSE REGULATOR SAER"/>
    <property type="match status" value="1"/>
</dbReference>
<dbReference type="Pfam" id="PF00486">
    <property type="entry name" value="Trans_reg_C"/>
    <property type="match status" value="1"/>
</dbReference>
<dbReference type="Proteomes" id="UP000005561">
    <property type="component" value="Unassembled WGS sequence"/>
</dbReference>
<feature type="domain" description="OmpR/PhoB-type" evidence="11">
    <location>
        <begin position="145"/>
        <end position="245"/>
    </location>
</feature>
<dbReference type="STRING" id="168384.SAMN05660368_01620"/>
<gene>
    <name evidence="12" type="ORF">BRYFOR_06688</name>
</gene>
<dbReference type="InterPro" id="IPR011006">
    <property type="entry name" value="CheY-like_superfamily"/>
</dbReference>
<dbReference type="InterPro" id="IPR036388">
    <property type="entry name" value="WH-like_DNA-bd_sf"/>
</dbReference>
<comment type="function">
    <text evidence="7">May play the central regulatory role in sporulation. It may be an element of the effector pathway responsible for the activation of sporulation genes in response to nutritional stress. Spo0A may act in concert with spo0H (a sigma factor) to control the expression of some genes that are critical to the sporulation process.</text>
</comment>
<accession>C6LD30</accession>
<evidence type="ECO:0000256" key="2">
    <source>
        <dbReference type="ARBA" id="ARBA00022553"/>
    </source>
</evidence>
<evidence type="ECO:0000259" key="11">
    <source>
        <dbReference type="PROSITE" id="PS51755"/>
    </source>
</evidence>
<dbReference type="GO" id="GO:0006355">
    <property type="term" value="P:regulation of DNA-templated transcription"/>
    <property type="evidence" value="ECO:0007669"/>
    <property type="project" value="InterPro"/>
</dbReference>
<feature type="modified residue" description="4-aspartylphosphate" evidence="8">
    <location>
        <position position="67"/>
    </location>
</feature>
<dbReference type="SMART" id="SM00448">
    <property type="entry name" value="REC"/>
    <property type="match status" value="1"/>
</dbReference>
<evidence type="ECO:0000256" key="1">
    <source>
        <dbReference type="ARBA" id="ARBA00018672"/>
    </source>
</evidence>
<evidence type="ECO:0000256" key="6">
    <source>
        <dbReference type="ARBA" id="ARBA00023163"/>
    </source>
</evidence>
<proteinExistence type="predicted"/>
<dbReference type="FunFam" id="3.40.50.2300:FF:000001">
    <property type="entry name" value="DNA-binding response regulator PhoB"/>
    <property type="match status" value="1"/>
</dbReference>
<name>C6LD30_9FIRM</name>
<comment type="caution">
    <text evidence="12">The sequence shown here is derived from an EMBL/GenBank/DDBJ whole genome shotgun (WGS) entry which is preliminary data.</text>
</comment>
<dbReference type="GO" id="GO:0005829">
    <property type="term" value="C:cytosol"/>
    <property type="evidence" value="ECO:0007669"/>
    <property type="project" value="TreeGrafter"/>
</dbReference>
<keyword evidence="2 8" id="KW-0597">Phosphoprotein</keyword>
<dbReference type="InterPro" id="IPR016032">
    <property type="entry name" value="Sig_transdc_resp-reg_C-effctor"/>
</dbReference>
<dbReference type="EMBL" id="ACCL02000006">
    <property type="protein sequence ID" value="EET61513.1"/>
    <property type="molecule type" value="Genomic_DNA"/>
</dbReference>
<dbReference type="FunFam" id="1.10.10.10:FF:000018">
    <property type="entry name" value="DNA-binding response regulator ResD"/>
    <property type="match status" value="1"/>
</dbReference>
<evidence type="ECO:0000259" key="10">
    <source>
        <dbReference type="PROSITE" id="PS50110"/>
    </source>
</evidence>
<dbReference type="Pfam" id="PF00072">
    <property type="entry name" value="Response_reg"/>
    <property type="match status" value="1"/>
</dbReference>
<evidence type="ECO:0000256" key="7">
    <source>
        <dbReference type="ARBA" id="ARBA00024867"/>
    </source>
</evidence>
<dbReference type="Gene3D" id="6.10.250.690">
    <property type="match status" value="1"/>
</dbReference>
<dbReference type="CDD" id="cd17574">
    <property type="entry name" value="REC_OmpR"/>
    <property type="match status" value="1"/>
</dbReference>
<feature type="domain" description="Response regulatory" evidence="10">
    <location>
        <begin position="18"/>
        <end position="131"/>
    </location>
</feature>
<evidence type="ECO:0000256" key="8">
    <source>
        <dbReference type="PROSITE-ProRule" id="PRU00169"/>
    </source>
</evidence>
<sequence>MMPGDKNIRNRGTAMSENILIVDDEREIADLVELYLKNENFQVYKYYSAADALRCIEKEKLDLAILDVMLPETDGFQICRKIREKYNYPVIMLTAKGEEVDKITGLTLGADDYITKPFLPLELVARVKAQLRRYKRYNVGAQPQADVFEYGGLVLNVTTHECTLNEKPLVLTPTEFSILRILCQNRGRVVSSEELFRQIWKEEYFTKNNNTITVHIRHLREKMGDSFENPKYIKTVWGCGYKIEG</sequence>
<dbReference type="SUPFAM" id="SSF52172">
    <property type="entry name" value="CheY-like"/>
    <property type="match status" value="1"/>
</dbReference>
<dbReference type="GO" id="GO:0032993">
    <property type="term" value="C:protein-DNA complex"/>
    <property type="evidence" value="ECO:0007669"/>
    <property type="project" value="TreeGrafter"/>
</dbReference>
<evidence type="ECO:0000256" key="3">
    <source>
        <dbReference type="ARBA" id="ARBA00023012"/>
    </source>
</evidence>
<dbReference type="NCBIfam" id="NF033117">
    <property type="entry name" value="vanR_ACDEGLN"/>
    <property type="match status" value="1"/>
</dbReference>
<evidence type="ECO:0000256" key="9">
    <source>
        <dbReference type="PROSITE-ProRule" id="PRU01091"/>
    </source>
</evidence>
<evidence type="ECO:0000313" key="12">
    <source>
        <dbReference type="EMBL" id="EET61513.1"/>
    </source>
</evidence>
<dbReference type="SUPFAM" id="SSF46894">
    <property type="entry name" value="C-terminal effector domain of the bipartite response regulators"/>
    <property type="match status" value="1"/>
</dbReference>
<reference evidence="12" key="1">
    <citation type="submission" date="2009-07" db="EMBL/GenBank/DDBJ databases">
        <authorList>
            <person name="Weinstock G."/>
            <person name="Sodergren E."/>
            <person name="Clifton S."/>
            <person name="Fulton L."/>
            <person name="Fulton B."/>
            <person name="Courtney L."/>
            <person name="Fronick C."/>
            <person name="Harrison M."/>
            <person name="Strong C."/>
            <person name="Farmer C."/>
            <person name="Delahaunty K."/>
            <person name="Markovic C."/>
            <person name="Hall O."/>
            <person name="Minx P."/>
            <person name="Tomlinson C."/>
            <person name="Mitreva M."/>
            <person name="Nelson J."/>
            <person name="Hou S."/>
            <person name="Wollam A."/>
            <person name="Pepin K.H."/>
            <person name="Johnson M."/>
            <person name="Bhonagiri V."/>
            <person name="Nash W.E."/>
            <person name="Warren W."/>
            <person name="Chinwalla A."/>
            <person name="Mardis E.R."/>
            <person name="Wilson R.K."/>
        </authorList>
    </citation>
    <scope>NUCLEOTIDE SEQUENCE [LARGE SCALE GENOMIC DNA]</scope>
    <source>
        <strain evidence="12">DSM 14469</strain>
    </source>
</reference>
<feature type="DNA-binding region" description="OmpR/PhoB-type" evidence="9">
    <location>
        <begin position="145"/>
        <end position="245"/>
    </location>
</feature>
<keyword evidence="13" id="KW-1185">Reference proteome</keyword>
<dbReference type="GO" id="GO:0000156">
    <property type="term" value="F:phosphorelay response regulator activity"/>
    <property type="evidence" value="ECO:0007669"/>
    <property type="project" value="TreeGrafter"/>
</dbReference>
<dbReference type="SMART" id="SM00862">
    <property type="entry name" value="Trans_reg_C"/>
    <property type="match status" value="1"/>
</dbReference>
<keyword evidence="6" id="KW-0804">Transcription</keyword>
<evidence type="ECO:0000256" key="4">
    <source>
        <dbReference type="ARBA" id="ARBA00023015"/>
    </source>
</evidence>
<dbReference type="InterPro" id="IPR058211">
    <property type="entry name" value="VanR-like"/>
</dbReference>
<evidence type="ECO:0000313" key="13">
    <source>
        <dbReference type="Proteomes" id="UP000005561"/>
    </source>
</evidence>
<dbReference type="AlphaFoldDB" id="C6LD30"/>
<dbReference type="InterPro" id="IPR039420">
    <property type="entry name" value="WalR-like"/>
</dbReference>
<evidence type="ECO:0000256" key="5">
    <source>
        <dbReference type="ARBA" id="ARBA00023125"/>
    </source>
</evidence>
<protein>
    <recommendedName>
        <fullName evidence="1">Stage 0 sporulation protein A homolog</fullName>
    </recommendedName>
</protein>
<dbReference type="GO" id="GO:0000976">
    <property type="term" value="F:transcription cis-regulatory region binding"/>
    <property type="evidence" value="ECO:0007669"/>
    <property type="project" value="TreeGrafter"/>
</dbReference>
<organism evidence="12 13">
    <name type="scientific">Marvinbryantia formatexigens DSM 14469</name>
    <dbReference type="NCBI Taxonomy" id="478749"/>
    <lineage>
        <taxon>Bacteria</taxon>
        <taxon>Bacillati</taxon>
        <taxon>Bacillota</taxon>
        <taxon>Clostridia</taxon>
        <taxon>Lachnospirales</taxon>
        <taxon>Lachnospiraceae</taxon>
        <taxon>Marvinbryantia</taxon>
    </lineage>
</organism>
<dbReference type="Gene3D" id="1.10.10.10">
    <property type="entry name" value="Winged helix-like DNA-binding domain superfamily/Winged helix DNA-binding domain"/>
    <property type="match status" value="1"/>
</dbReference>
<dbReference type="PROSITE" id="PS50110">
    <property type="entry name" value="RESPONSE_REGULATORY"/>
    <property type="match status" value="1"/>
</dbReference>
<dbReference type="PANTHER" id="PTHR48111">
    <property type="entry name" value="REGULATOR OF RPOS"/>
    <property type="match status" value="1"/>
</dbReference>
<dbReference type="eggNOG" id="COG0745">
    <property type="taxonomic scope" value="Bacteria"/>
</dbReference>
<dbReference type="InterPro" id="IPR001789">
    <property type="entry name" value="Sig_transdc_resp-reg_receiver"/>
</dbReference>
<keyword evidence="3" id="KW-0902">Two-component regulatory system</keyword>
<keyword evidence="4" id="KW-0805">Transcription regulation</keyword>
<dbReference type="Gene3D" id="3.40.50.2300">
    <property type="match status" value="1"/>
</dbReference>
<dbReference type="InterPro" id="IPR001867">
    <property type="entry name" value="OmpR/PhoB-type_DNA-bd"/>
</dbReference>
<keyword evidence="5 9" id="KW-0238">DNA-binding</keyword>
<dbReference type="CDD" id="cd00383">
    <property type="entry name" value="trans_reg_C"/>
    <property type="match status" value="1"/>
</dbReference>